<name>A0AB34ICQ3_PRYPA</name>
<dbReference type="CDD" id="cd02440">
    <property type="entry name" value="AdoMet_MTases"/>
    <property type="match status" value="1"/>
</dbReference>
<feature type="compositionally biased region" description="Acidic residues" evidence="1">
    <location>
        <begin position="174"/>
        <end position="209"/>
    </location>
</feature>
<dbReference type="AlphaFoldDB" id="A0AB34ICQ3"/>
<evidence type="ECO:0000313" key="4">
    <source>
        <dbReference type="Proteomes" id="UP001515480"/>
    </source>
</evidence>
<evidence type="ECO:0000256" key="1">
    <source>
        <dbReference type="SAM" id="MobiDB-lite"/>
    </source>
</evidence>
<dbReference type="Gene3D" id="3.40.50.150">
    <property type="entry name" value="Vaccinia Virus protein VP39"/>
    <property type="match status" value="1"/>
</dbReference>
<reference evidence="3 4" key="1">
    <citation type="journal article" date="2024" name="Science">
        <title>Giant polyketide synthase enzymes in the biosynthesis of giant marine polyether toxins.</title>
        <authorList>
            <person name="Fallon T.R."/>
            <person name="Shende V.V."/>
            <person name="Wierzbicki I.H."/>
            <person name="Pendleton A.L."/>
            <person name="Watervoot N.F."/>
            <person name="Auber R.P."/>
            <person name="Gonzalez D.J."/>
            <person name="Wisecaver J.H."/>
            <person name="Moore B.S."/>
        </authorList>
    </citation>
    <scope>NUCLEOTIDE SEQUENCE [LARGE SCALE GENOMIC DNA]</scope>
    <source>
        <strain evidence="3 4">12B1</strain>
    </source>
</reference>
<evidence type="ECO:0000313" key="3">
    <source>
        <dbReference type="EMBL" id="KAL1496022.1"/>
    </source>
</evidence>
<organism evidence="3 4">
    <name type="scientific">Prymnesium parvum</name>
    <name type="common">Toxic golden alga</name>
    <dbReference type="NCBI Taxonomy" id="97485"/>
    <lineage>
        <taxon>Eukaryota</taxon>
        <taxon>Haptista</taxon>
        <taxon>Haptophyta</taxon>
        <taxon>Prymnesiophyceae</taxon>
        <taxon>Prymnesiales</taxon>
        <taxon>Prymnesiaceae</taxon>
        <taxon>Prymnesium</taxon>
    </lineage>
</organism>
<dbReference type="InterPro" id="IPR041698">
    <property type="entry name" value="Methyltransf_25"/>
</dbReference>
<evidence type="ECO:0000259" key="2">
    <source>
        <dbReference type="Pfam" id="PF13649"/>
    </source>
</evidence>
<dbReference type="Proteomes" id="UP001515480">
    <property type="component" value="Unassembled WGS sequence"/>
</dbReference>
<dbReference type="EMBL" id="JBGBPQ010000030">
    <property type="protein sequence ID" value="KAL1496022.1"/>
    <property type="molecule type" value="Genomic_DNA"/>
</dbReference>
<proteinExistence type="predicted"/>
<feature type="domain" description="Methyltransferase" evidence="2">
    <location>
        <begin position="45"/>
        <end position="144"/>
    </location>
</feature>
<protein>
    <recommendedName>
        <fullName evidence="2">Methyltransferase domain-containing protein</fullName>
    </recommendedName>
</protein>
<gene>
    <name evidence="3" type="ORF">AB1Y20_014655</name>
</gene>
<dbReference type="InterPro" id="IPR029063">
    <property type="entry name" value="SAM-dependent_MTases_sf"/>
</dbReference>
<dbReference type="Pfam" id="PF13649">
    <property type="entry name" value="Methyltransf_25"/>
    <property type="match status" value="1"/>
</dbReference>
<keyword evidence="4" id="KW-1185">Reference proteome</keyword>
<comment type="caution">
    <text evidence="3">The sequence shown here is derived from an EMBL/GenBank/DDBJ whole genome shotgun (WGS) entry which is preliminary data.</text>
</comment>
<dbReference type="SUPFAM" id="SSF53335">
    <property type="entry name" value="S-adenosyl-L-methionine-dependent methyltransferases"/>
    <property type="match status" value="1"/>
</dbReference>
<sequence length="331" mass="35809">MLAALSVALSPPPPSSDQLYRLLHLGGFPGDLAFYRRATAAFPRVLELGCGDGRLAEALCAAPPDGSPPTGREYVGVERSAAFVRAARRRLDGHGARVLHADFLAPLGEARRFDAAVLCANALFATARHGALLARCAEALVPSGRLVLDVYHAAPWHEAALATARGDGKRAEGEGEEEGEEGVEGEGEGEEEEEEEGEEEEERGEEGEGGELRGEEGVWRSGADGEGAGREEEEAEMLVVVQDEHGREYRVYELEPLVDARAQQITCRYDFVSSGGAVARETLLHHYLLPEQLIELLSEKGFEIDSIYGDFYDSPFSPGSSEHLIVVARLR</sequence>
<accession>A0AB34ICQ3</accession>
<feature type="region of interest" description="Disordered" evidence="1">
    <location>
        <begin position="164"/>
        <end position="234"/>
    </location>
</feature>